<evidence type="ECO:0000256" key="5">
    <source>
        <dbReference type="ARBA" id="ARBA00022448"/>
    </source>
</evidence>
<evidence type="ECO:0000313" key="9">
    <source>
        <dbReference type="EMBL" id="SFH67849.1"/>
    </source>
</evidence>
<accession>A0A1I3C0W0</accession>
<dbReference type="AlphaFoldDB" id="A0A1I3C0W0"/>
<evidence type="ECO:0000313" key="10">
    <source>
        <dbReference type="Proteomes" id="UP000199377"/>
    </source>
</evidence>
<dbReference type="InterPro" id="IPR050490">
    <property type="entry name" value="Bact_solute-bd_prot1"/>
</dbReference>
<evidence type="ECO:0000256" key="3">
    <source>
        <dbReference type="ARBA" id="ARBA00011557"/>
    </source>
</evidence>
<evidence type="ECO:0000256" key="7">
    <source>
        <dbReference type="ARBA" id="ARBA00034473"/>
    </source>
</evidence>
<dbReference type="STRING" id="1114924.SAMN05216258_101471"/>
<sequence length="433" mass="47225">MLRKTLLAAGALAASAASAQAQTEITWWHAMGGALGETVNEISTRFNDSQSDYRIVPIYKGGYEETLTNVIAAFRAGEQPNIVQVFDAGSATIIGAKGAVLPAEDLLNEAGAGFDVTDYIDGVRYMYADASGKMIGMPFNSSTPILYYNEDALKAAGVEAPKTWEEFEEIAPKLVGAGYVPLAQSHMPWIFVENFFSRHNLPFATQNNGYDSAQDVELLLSSTPELQHHFTKLKEWQDAGFFGYYGPGWNDNQQPFETGDVAMWIGSSGSFGGLQQSMKHPFASTYLPYWGSVEGAGGSTFIGGAALFALTGHDAAENKATAAFFEFLTSPEIQYMWHRETGYVPITTAAYEMAKADGYYDEKPSAETGILQLLLPSAEWTKGYRLGFYPQVRDVINRETGKIFSGETSVEDALKTIDEEGDQILARFAKTSG</sequence>
<dbReference type="PANTHER" id="PTHR43649">
    <property type="entry name" value="ARABINOSE-BINDING PROTEIN-RELATED"/>
    <property type="match status" value="1"/>
</dbReference>
<dbReference type="InterPro" id="IPR006059">
    <property type="entry name" value="SBP"/>
</dbReference>
<keyword evidence="6 8" id="KW-0732">Signal</keyword>
<dbReference type="OrthoDB" id="9762335at2"/>
<name>A0A1I3C0W0_9RHOB</name>
<protein>
    <recommendedName>
        <fullName evidence="4">sn-glycerol-3-phosphate-binding periplasmic protein UgpB</fullName>
    </recommendedName>
</protein>
<feature type="chain" id="PRO_5011538206" description="sn-glycerol-3-phosphate-binding periplasmic protein UgpB" evidence="8">
    <location>
        <begin position="22"/>
        <end position="433"/>
    </location>
</feature>
<evidence type="ECO:0000256" key="6">
    <source>
        <dbReference type="ARBA" id="ARBA00022729"/>
    </source>
</evidence>
<keyword evidence="10" id="KW-1185">Reference proteome</keyword>
<dbReference type="Gene3D" id="3.40.190.10">
    <property type="entry name" value="Periplasmic binding protein-like II"/>
    <property type="match status" value="2"/>
</dbReference>
<dbReference type="GO" id="GO:0042597">
    <property type="term" value="C:periplasmic space"/>
    <property type="evidence" value="ECO:0007669"/>
    <property type="project" value="UniProtKB-SubCell"/>
</dbReference>
<evidence type="ECO:0000256" key="8">
    <source>
        <dbReference type="SAM" id="SignalP"/>
    </source>
</evidence>
<keyword evidence="5" id="KW-0813">Transport</keyword>
<feature type="signal peptide" evidence="8">
    <location>
        <begin position="1"/>
        <end position="21"/>
    </location>
</feature>
<comment type="function">
    <text evidence="7">Part of the ABC transporter complex UgpBAEC involved in sn-glycerol-3-phosphate (G3P) import. Binds G3P.</text>
</comment>
<comment type="similarity">
    <text evidence="2">Belongs to the bacterial solute-binding protein 1 family.</text>
</comment>
<dbReference type="Pfam" id="PF13416">
    <property type="entry name" value="SBP_bac_8"/>
    <property type="match status" value="1"/>
</dbReference>
<comment type="subcellular location">
    <subcellularLocation>
        <location evidence="1">Periplasm</location>
    </subcellularLocation>
</comment>
<dbReference type="Proteomes" id="UP000199377">
    <property type="component" value="Unassembled WGS sequence"/>
</dbReference>
<evidence type="ECO:0000256" key="4">
    <source>
        <dbReference type="ARBA" id="ARBA00017470"/>
    </source>
</evidence>
<proteinExistence type="inferred from homology"/>
<gene>
    <name evidence="9" type="ORF">SAMN05216258_101471</name>
</gene>
<dbReference type="EMBL" id="FOQH01000001">
    <property type="protein sequence ID" value="SFH67849.1"/>
    <property type="molecule type" value="Genomic_DNA"/>
</dbReference>
<dbReference type="CDD" id="cd14748">
    <property type="entry name" value="PBP2_UgpB"/>
    <property type="match status" value="1"/>
</dbReference>
<reference evidence="9 10" key="1">
    <citation type="submission" date="2016-10" db="EMBL/GenBank/DDBJ databases">
        <authorList>
            <person name="de Groot N.N."/>
        </authorList>
    </citation>
    <scope>NUCLEOTIDE SEQUENCE [LARGE SCALE GENOMIC DNA]</scope>
    <source>
        <strain evidence="9 10">CGMCC 1.11030</strain>
    </source>
</reference>
<dbReference type="SUPFAM" id="SSF53850">
    <property type="entry name" value="Periplasmic binding protein-like II"/>
    <property type="match status" value="1"/>
</dbReference>
<comment type="subunit">
    <text evidence="3">The complex is composed of two ATP-binding proteins (UgpC), two transmembrane proteins (UgpA and UgpE) and a solute-binding protein (UgpB).</text>
</comment>
<evidence type="ECO:0000256" key="1">
    <source>
        <dbReference type="ARBA" id="ARBA00004418"/>
    </source>
</evidence>
<organism evidence="9 10">
    <name type="scientific">Albimonas pacifica</name>
    <dbReference type="NCBI Taxonomy" id="1114924"/>
    <lineage>
        <taxon>Bacteria</taxon>
        <taxon>Pseudomonadati</taxon>
        <taxon>Pseudomonadota</taxon>
        <taxon>Alphaproteobacteria</taxon>
        <taxon>Rhodobacterales</taxon>
        <taxon>Paracoccaceae</taxon>
        <taxon>Albimonas</taxon>
    </lineage>
</organism>
<dbReference type="PANTHER" id="PTHR43649:SF31">
    <property type="entry name" value="SN-GLYCEROL-3-PHOSPHATE-BINDING PERIPLASMIC PROTEIN UGPB"/>
    <property type="match status" value="1"/>
</dbReference>
<dbReference type="RefSeq" id="WP_092857415.1">
    <property type="nucleotide sequence ID" value="NZ_FOQH01000001.1"/>
</dbReference>
<evidence type="ECO:0000256" key="2">
    <source>
        <dbReference type="ARBA" id="ARBA00008520"/>
    </source>
</evidence>